<protein>
    <submittedName>
        <fullName evidence="2">NADPH:quinone reductase</fullName>
    </submittedName>
</protein>
<dbReference type="InterPro" id="IPR036291">
    <property type="entry name" value="NAD(P)-bd_dom_sf"/>
</dbReference>
<evidence type="ECO:0000313" key="2">
    <source>
        <dbReference type="EMBL" id="APG05787.1"/>
    </source>
</evidence>
<dbReference type="InterPro" id="IPR013149">
    <property type="entry name" value="ADH-like_C"/>
</dbReference>
<dbReference type="SUPFAM" id="SSF50129">
    <property type="entry name" value="GroES-like"/>
    <property type="match status" value="1"/>
</dbReference>
<dbReference type="AlphaFoldDB" id="A0A0G9HAD3"/>
<name>A0A0G9HAD3_9GAMM</name>
<proteinExistence type="predicted"/>
<dbReference type="GO" id="GO:0016491">
    <property type="term" value="F:oxidoreductase activity"/>
    <property type="evidence" value="ECO:0007669"/>
    <property type="project" value="InterPro"/>
</dbReference>
<dbReference type="SUPFAM" id="SSF51735">
    <property type="entry name" value="NAD(P)-binding Rossmann-fold domains"/>
    <property type="match status" value="1"/>
</dbReference>
<dbReference type="STRING" id="1440763.BJI69_19020"/>
<gene>
    <name evidence="2" type="ORF">BJI69_19020</name>
</gene>
<keyword evidence="3" id="KW-1185">Reference proteome</keyword>
<dbReference type="EMBL" id="CP017480">
    <property type="protein sequence ID" value="APG05787.1"/>
    <property type="molecule type" value="Genomic_DNA"/>
</dbReference>
<dbReference type="InterPro" id="IPR013154">
    <property type="entry name" value="ADH-like_N"/>
</dbReference>
<dbReference type="Gene3D" id="3.40.50.720">
    <property type="entry name" value="NAD(P)-binding Rossmann-like Domain"/>
    <property type="match status" value="1"/>
</dbReference>
<dbReference type="PANTHER" id="PTHR44154">
    <property type="entry name" value="QUINONE OXIDOREDUCTASE"/>
    <property type="match status" value="1"/>
</dbReference>
<dbReference type="Gene3D" id="3.90.180.10">
    <property type="entry name" value="Medium-chain alcohol dehydrogenases, catalytic domain"/>
    <property type="match status" value="1"/>
</dbReference>
<dbReference type="RefSeq" id="WP_046968032.1">
    <property type="nucleotide sequence ID" value="NZ_CP017480.1"/>
</dbReference>
<dbReference type="PANTHER" id="PTHR44154:SF1">
    <property type="entry name" value="QUINONE OXIDOREDUCTASE"/>
    <property type="match status" value="1"/>
</dbReference>
<organism evidence="2 3">
    <name type="scientific">Luteibacter rhizovicinus DSM 16549</name>
    <dbReference type="NCBI Taxonomy" id="1440763"/>
    <lineage>
        <taxon>Bacteria</taxon>
        <taxon>Pseudomonadati</taxon>
        <taxon>Pseudomonadota</taxon>
        <taxon>Gammaproteobacteria</taxon>
        <taxon>Lysobacterales</taxon>
        <taxon>Rhodanobacteraceae</taxon>
        <taxon>Luteibacter</taxon>
    </lineage>
</organism>
<dbReference type="InterPro" id="IPR051603">
    <property type="entry name" value="Zinc-ADH_QOR/CCCR"/>
</dbReference>
<dbReference type="Pfam" id="PF00107">
    <property type="entry name" value="ADH_zinc_N"/>
    <property type="match status" value="1"/>
</dbReference>
<reference evidence="3" key="1">
    <citation type="submission" date="2016-09" db="EMBL/GenBank/DDBJ databases">
        <authorList>
            <person name="Lysoe E."/>
        </authorList>
    </citation>
    <scope>NUCLEOTIDE SEQUENCE [LARGE SCALE GENOMIC DNA]</scope>
    <source>
        <strain evidence="3">LJ96T</strain>
    </source>
</reference>
<dbReference type="PATRIC" id="fig|1440763.5.peg.2329"/>
<dbReference type="OrthoDB" id="9785812at2"/>
<accession>A0A0G9HAD3</accession>
<dbReference type="Proteomes" id="UP000182987">
    <property type="component" value="Chromosome"/>
</dbReference>
<keyword evidence="1" id="KW-0521">NADP</keyword>
<evidence type="ECO:0000313" key="3">
    <source>
        <dbReference type="Proteomes" id="UP000182987"/>
    </source>
</evidence>
<sequence length="329" mass="35102">MSRIVLFESYGAPDVLQFREVEVGAPGPREVRIQVRAIGLNRAESMWRKGNYVEEVRLPARLGYEVAGIVDAVGTEVTHVRPGDAVTTIPSFSQNDYGLYGEVVLAPAHAVVAIPAGLSFEEATAIWNPYITPYGAFAERHPLTASDVVLVSSASSSVGLGAIEMINMLGATPIALTRTSAKRDALLAAGAKHVIATEEQDLVAEVKRLTDGKGATFAFEAVGGSQFPTLLAALAHGATVFVYGALSDDVTPLPLLDIIPNEPVIRGYNLFGTTTDPERQARAVAFISEGLASGKLKPRIAQTFAFDDIVEAHRTLEKNEHIGRIVVTV</sequence>
<dbReference type="InterPro" id="IPR011032">
    <property type="entry name" value="GroES-like_sf"/>
</dbReference>
<dbReference type="CDD" id="cd08268">
    <property type="entry name" value="MDR2"/>
    <property type="match status" value="1"/>
</dbReference>
<dbReference type="KEGG" id="lrz:BJI69_19020"/>
<dbReference type="InterPro" id="IPR020843">
    <property type="entry name" value="ER"/>
</dbReference>
<dbReference type="SMART" id="SM00829">
    <property type="entry name" value="PKS_ER"/>
    <property type="match status" value="1"/>
</dbReference>
<dbReference type="Pfam" id="PF08240">
    <property type="entry name" value="ADH_N"/>
    <property type="match status" value="1"/>
</dbReference>
<evidence type="ECO:0000256" key="1">
    <source>
        <dbReference type="ARBA" id="ARBA00022857"/>
    </source>
</evidence>